<proteinExistence type="predicted"/>
<dbReference type="Proteomes" id="UP001430953">
    <property type="component" value="Unassembled WGS sequence"/>
</dbReference>
<reference evidence="1 2" key="1">
    <citation type="submission" date="2023-03" db="EMBL/GenBank/DDBJ databases">
        <title>High recombination rates correlate with genetic variation in Cardiocondyla obscurior ants.</title>
        <authorList>
            <person name="Errbii M."/>
        </authorList>
    </citation>
    <scope>NUCLEOTIDE SEQUENCE [LARGE SCALE GENOMIC DNA]</scope>
    <source>
        <strain evidence="1">Alpha-2009</strain>
        <tissue evidence="1">Whole body</tissue>
    </source>
</reference>
<evidence type="ECO:0000313" key="2">
    <source>
        <dbReference type="Proteomes" id="UP001430953"/>
    </source>
</evidence>
<gene>
    <name evidence="1" type="ORF">PUN28_008959</name>
</gene>
<accession>A0AAW2FV95</accession>
<dbReference type="EMBL" id="JADYXP020000008">
    <property type="protein sequence ID" value="KAL0117931.1"/>
    <property type="molecule type" value="Genomic_DNA"/>
</dbReference>
<evidence type="ECO:0000313" key="1">
    <source>
        <dbReference type="EMBL" id="KAL0117931.1"/>
    </source>
</evidence>
<comment type="caution">
    <text evidence="1">The sequence shown here is derived from an EMBL/GenBank/DDBJ whole genome shotgun (WGS) entry which is preliminary data.</text>
</comment>
<sequence>MKNFTNRVTVERGSESNIYFNKKYIKNKFVLTSNKFVLYFVIKQTNHSLHYDWLRMIAAHLVQKRQKEQTRGNSRRHWISRQAQKVLRLV</sequence>
<organism evidence="1 2">
    <name type="scientific">Cardiocondyla obscurior</name>
    <dbReference type="NCBI Taxonomy" id="286306"/>
    <lineage>
        <taxon>Eukaryota</taxon>
        <taxon>Metazoa</taxon>
        <taxon>Ecdysozoa</taxon>
        <taxon>Arthropoda</taxon>
        <taxon>Hexapoda</taxon>
        <taxon>Insecta</taxon>
        <taxon>Pterygota</taxon>
        <taxon>Neoptera</taxon>
        <taxon>Endopterygota</taxon>
        <taxon>Hymenoptera</taxon>
        <taxon>Apocrita</taxon>
        <taxon>Aculeata</taxon>
        <taxon>Formicoidea</taxon>
        <taxon>Formicidae</taxon>
        <taxon>Myrmicinae</taxon>
        <taxon>Cardiocondyla</taxon>
    </lineage>
</organism>
<keyword evidence="2" id="KW-1185">Reference proteome</keyword>
<dbReference type="AlphaFoldDB" id="A0AAW2FV95"/>
<name>A0AAW2FV95_9HYME</name>
<protein>
    <submittedName>
        <fullName evidence="1">Uncharacterized protein</fullName>
    </submittedName>
</protein>